<dbReference type="InterPro" id="IPR038301">
    <property type="entry name" value="AraC-like_sf"/>
</dbReference>
<evidence type="ECO:0000313" key="1">
    <source>
        <dbReference type="EMBL" id="MFC6197461.1"/>
    </source>
</evidence>
<dbReference type="EMBL" id="JBHSSW010000005">
    <property type="protein sequence ID" value="MFC6197461.1"/>
    <property type="molecule type" value="Genomic_DNA"/>
</dbReference>
<dbReference type="Proteomes" id="UP001596303">
    <property type="component" value="Unassembled WGS sequence"/>
</dbReference>
<dbReference type="RefSeq" id="WP_377376397.1">
    <property type="nucleotide sequence ID" value="NZ_JBHSSW010000005.1"/>
</dbReference>
<organism evidence="1 2">
    <name type="scientific">Ponticaulis profundi</name>
    <dbReference type="NCBI Taxonomy" id="2665222"/>
    <lineage>
        <taxon>Bacteria</taxon>
        <taxon>Pseudomonadati</taxon>
        <taxon>Pseudomonadota</taxon>
        <taxon>Alphaproteobacteria</taxon>
        <taxon>Hyphomonadales</taxon>
        <taxon>Hyphomonadaceae</taxon>
        <taxon>Ponticaulis</taxon>
    </lineage>
</organism>
<sequence length="184" mass="20745">MTKDNRQSNVFVSPRVRDRLLQFASSEMFKKLFAEGMGLVEETASYLDGDGREASRKLNREASLSYATVSMEMTTRLMQAASWLVVQRAVQEGDMTVEEATEARFRLEDSSINAFAARQNAELPDALIVLVDRAKELFDRLHRLDELIFDADEEPVPNPVTSQLRALQDAANSGAFDPLSVWRK</sequence>
<proteinExistence type="predicted"/>
<name>A0ABW1S6Z8_9PROT</name>
<evidence type="ECO:0000313" key="2">
    <source>
        <dbReference type="Proteomes" id="UP001596303"/>
    </source>
</evidence>
<dbReference type="InterPro" id="IPR010848">
    <property type="entry name" value="DUF1465"/>
</dbReference>
<reference evidence="2" key="1">
    <citation type="journal article" date="2019" name="Int. J. Syst. Evol. Microbiol.">
        <title>The Global Catalogue of Microorganisms (GCM) 10K type strain sequencing project: providing services to taxonomists for standard genome sequencing and annotation.</title>
        <authorList>
            <consortium name="The Broad Institute Genomics Platform"/>
            <consortium name="The Broad Institute Genome Sequencing Center for Infectious Disease"/>
            <person name="Wu L."/>
            <person name="Ma J."/>
        </authorList>
    </citation>
    <scope>NUCLEOTIDE SEQUENCE [LARGE SCALE GENOMIC DNA]</scope>
    <source>
        <strain evidence="2">CGMCC-1.15741</strain>
    </source>
</reference>
<comment type="caution">
    <text evidence="1">The sequence shown here is derived from an EMBL/GenBank/DDBJ whole genome shotgun (WGS) entry which is preliminary data.</text>
</comment>
<keyword evidence="2" id="KW-1185">Reference proteome</keyword>
<dbReference type="Pfam" id="PF07323">
    <property type="entry name" value="DUF1465"/>
    <property type="match status" value="1"/>
</dbReference>
<accession>A0ABW1S6Z8</accession>
<dbReference type="Gene3D" id="1.10.8.930">
    <property type="entry name" value="Protein of unknown function DUF1465"/>
    <property type="match status" value="1"/>
</dbReference>
<protein>
    <submittedName>
        <fullName evidence="1">DUF1465 family protein</fullName>
    </submittedName>
</protein>
<gene>
    <name evidence="1" type="ORF">ACFQDM_05190</name>
</gene>